<dbReference type="PANTHER" id="PTHR10992">
    <property type="entry name" value="METHYLESTERASE FAMILY MEMBER"/>
    <property type="match status" value="1"/>
</dbReference>
<dbReference type="InterPro" id="IPR029058">
    <property type="entry name" value="AB_hydrolase_fold"/>
</dbReference>
<comment type="caution">
    <text evidence="3">The sequence shown here is derived from an EMBL/GenBank/DDBJ whole genome shotgun (WGS) entry which is preliminary data.</text>
</comment>
<dbReference type="PANTHER" id="PTHR10992:SF1002">
    <property type="entry name" value="SALICYLIC ACID-BINDING PROTEIN 2-LIKE"/>
    <property type="match status" value="1"/>
</dbReference>
<evidence type="ECO:0000259" key="2">
    <source>
        <dbReference type="Pfam" id="PF12697"/>
    </source>
</evidence>
<feature type="domain" description="AB hydrolase-1" evidence="2">
    <location>
        <begin position="39"/>
        <end position="275"/>
    </location>
</feature>
<dbReference type="Pfam" id="PF12697">
    <property type="entry name" value="Abhydrolase_6"/>
    <property type="match status" value="1"/>
</dbReference>
<evidence type="ECO:0000313" key="3">
    <source>
        <dbReference type="EMBL" id="MED6159695.1"/>
    </source>
</evidence>
<protein>
    <recommendedName>
        <fullName evidence="2">AB hydrolase-1 domain-containing protein</fullName>
    </recommendedName>
</protein>
<accession>A0ABU6UH83</accession>
<keyword evidence="4" id="KW-1185">Reference proteome</keyword>
<organism evidence="3 4">
    <name type="scientific">Stylosanthes scabra</name>
    <dbReference type="NCBI Taxonomy" id="79078"/>
    <lineage>
        <taxon>Eukaryota</taxon>
        <taxon>Viridiplantae</taxon>
        <taxon>Streptophyta</taxon>
        <taxon>Embryophyta</taxon>
        <taxon>Tracheophyta</taxon>
        <taxon>Spermatophyta</taxon>
        <taxon>Magnoliopsida</taxon>
        <taxon>eudicotyledons</taxon>
        <taxon>Gunneridae</taxon>
        <taxon>Pentapetalae</taxon>
        <taxon>rosids</taxon>
        <taxon>fabids</taxon>
        <taxon>Fabales</taxon>
        <taxon>Fabaceae</taxon>
        <taxon>Papilionoideae</taxon>
        <taxon>50 kb inversion clade</taxon>
        <taxon>dalbergioids sensu lato</taxon>
        <taxon>Dalbergieae</taxon>
        <taxon>Pterocarpus clade</taxon>
        <taxon>Stylosanthes</taxon>
    </lineage>
</organism>
<sequence length="290" mass="32330">MEQVKKQQHHQTLVFILFLIILFSNSGLSSSSQNGKHHFVLVHGACHGAWSWYKVTTLLKSWGHKVSALDLGASGVNEKKALELKSIAEYFEPLSEFMGSSVGEAERVVLVGHSFGGLAISYAMEHFPNKISVAVFVTAFMPGPTLNASIVIQKAFSKLSPNLDNHCTYDEGPNKPATTFLFGPRFLASRLYQLSPKQDWNLATTLMRPLRLFSDITKVLTLSHTKYGSVNRVFVMSEKDLAITPDLQRWMIEHNPPHRTVKIAGSDHMVMMSKPINLCLRLQSIAGSYD</sequence>
<name>A0ABU6UH83_9FABA</name>
<feature type="chain" id="PRO_5045687168" description="AB hydrolase-1 domain-containing protein" evidence="1">
    <location>
        <begin position="32"/>
        <end position="290"/>
    </location>
</feature>
<dbReference type="Proteomes" id="UP001341840">
    <property type="component" value="Unassembled WGS sequence"/>
</dbReference>
<keyword evidence="1" id="KW-0732">Signal</keyword>
<dbReference type="InterPro" id="IPR000073">
    <property type="entry name" value="AB_hydrolase_1"/>
</dbReference>
<evidence type="ECO:0000313" key="4">
    <source>
        <dbReference type="Proteomes" id="UP001341840"/>
    </source>
</evidence>
<dbReference type="Gene3D" id="3.40.50.1820">
    <property type="entry name" value="alpha/beta hydrolase"/>
    <property type="match status" value="1"/>
</dbReference>
<feature type="signal peptide" evidence="1">
    <location>
        <begin position="1"/>
        <end position="31"/>
    </location>
</feature>
<dbReference type="InterPro" id="IPR045889">
    <property type="entry name" value="MES/HNL"/>
</dbReference>
<proteinExistence type="predicted"/>
<evidence type="ECO:0000256" key="1">
    <source>
        <dbReference type="SAM" id="SignalP"/>
    </source>
</evidence>
<gene>
    <name evidence="3" type="ORF">PIB30_044621</name>
</gene>
<dbReference type="SUPFAM" id="SSF53474">
    <property type="entry name" value="alpha/beta-Hydrolases"/>
    <property type="match status" value="1"/>
</dbReference>
<reference evidence="3 4" key="1">
    <citation type="journal article" date="2023" name="Plants (Basel)">
        <title>Bridging the Gap: Combining Genomics and Transcriptomics Approaches to Understand Stylosanthes scabra, an Orphan Legume from the Brazilian Caatinga.</title>
        <authorList>
            <person name="Ferreira-Neto J.R.C."/>
            <person name="da Silva M.D."/>
            <person name="Binneck E."/>
            <person name="de Melo N.F."/>
            <person name="da Silva R.H."/>
            <person name="de Melo A.L.T.M."/>
            <person name="Pandolfi V."/>
            <person name="Bustamante F.O."/>
            <person name="Brasileiro-Vidal A.C."/>
            <person name="Benko-Iseppon A.M."/>
        </authorList>
    </citation>
    <scope>NUCLEOTIDE SEQUENCE [LARGE SCALE GENOMIC DNA]</scope>
    <source>
        <tissue evidence="3">Leaves</tissue>
    </source>
</reference>
<dbReference type="EMBL" id="JASCZI010121096">
    <property type="protein sequence ID" value="MED6159695.1"/>
    <property type="molecule type" value="Genomic_DNA"/>
</dbReference>